<dbReference type="InterPro" id="IPR007634">
    <property type="entry name" value="RNA_pol_sigma_54_DNA-bd"/>
</dbReference>
<dbReference type="AlphaFoldDB" id="A0A0F5MNK1"/>
<keyword evidence="2 9" id="KW-0240">DNA-directed RNA polymerase</keyword>
<dbReference type="InterPro" id="IPR000394">
    <property type="entry name" value="RNA_pol_sigma_54"/>
</dbReference>
<evidence type="ECO:0000259" key="10">
    <source>
        <dbReference type="Pfam" id="PF04552"/>
    </source>
</evidence>
<dbReference type="GO" id="GO:0003677">
    <property type="term" value="F:DNA binding"/>
    <property type="evidence" value="ECO:0007669"/>
    <property type="project" value="UniProtKB-KW"/>
</dbReference>
<dbReference type="GO" id="GO:0000428">
    <property type="term" value="C:DNA-directed RNA polymerase complex"/>
    <property type="evidence" value="ECO:0007669"/>
    <property type="project" value="UniProtKB-KW"/>
</dbReference>
<comment type="caution">
    <text evidence="12">The sequence shown here is derived from an EMBL/GenBank/DDBJ whole genome shotgun (WGS) entry which is preliminary data.</text>
</comment>
<dbReference type="GO" id="GO:0001216">
    <property type="term" value="F:DNA-binding transcription activator activity"/>
    <property type="evidence" value="ECO:0007669"/>
    <property type="project" value="InterPro"/>
</dbReference>
<evidence type="ECO:0000256" key="3">
    <source>
        <dbReference type="ARBA" id="ARBA00022679"/>
    </source>
</evidence>
<dbReference type="InterPro" id="IPR007046">
    <property type="entry name" value="RNA_pol_sigma_54_core-bd"/>
</dbReference>
<evidence type="ECO:0000256" key="5">
    <source>
        <dbReference type="ARBA" id="ARBA00023015"/>
    </source>
</evidence>
<sequence>MSNKPSLSIKQGQQLQISNSLQQAIKLLQLPTIELVEFLALEIEKNPLLSQQDEDNEQEELPVETSELRYQKVHKYNYGDDYNIEDNESGKTLREHVLEQIYLDIHDKHKRMIALNLADLLTEAGYIEEDLTLIATKLGVEFKELEEVLYLMQKFDPPGIFARNLAECLRLQLQDLGKLDESYELLLENLQLISSGGAAVFKKTHHIADEDFALMIKNLKSLNPKPGSKFIPQITNYMEPEVFVRREKNRLIVELNNNILPKILVNRRYYAEIRKKTVNQQEKNYLSEQLSTANWLIKALDQRANTLLRVATEIISRQHEFFDRGINYLRPMTIKDISSAIDLHESSISRITSNKFMSTPSGLFEMKYFFSSGVGGENTEDDYSSTTIKHLIKKMIDEEEKPLSDNQIAKALKEQNINIARRTVTKYRESLNIPTSALRKIAHYV</sequence>
<organism evidence="12 13">
    <name type="scientific">Candidatus Arcanibacter lacustris</name>
    <dbReference type="NCBI Taxonomy" id="1607817"/>
    <lineage>
        <taxon>Bacteria</taxon>
        <taxon>Pseudomonadati</taxon>
        <taxon>Pseudomonadota</taxon>
        <taxon>Alphaproteobacteria</taxon>
        <taxon>Rickettsiales</taxon>
        <taxon>Candidatus Arcanibacter</taxon>
    </lineage>
</organism>
<dbReference type="PATRIC" id="fig|1607817.3.peg.774"/>
<dbReference type="Pfam" id="PF00309">
    <property type="entry name" value="Sigma54_AID"/>
    <property type="match status" value="1"/>
</dbReference>
<keyword evidence="5 9" id="KW-0805">Transcription regulation</keyword>
<feature type="domain" description="RNA polymerase sigma factor 54 DNA-binding" evidence="10">
    <location>
        <begin position="284"/>
        <end position="440"/>
    </location>
</feature>
<keyword evidence="4 9" id="KW-0548">Nucleotidyltransferase</keyword>
<evidence type="ECO:0000256" key="7">
    <source>
        <dbReference type="ARBA" id="ARBA00023125"/>
    </source>
</evidence>
<dbReference type="InterPro" id="IPR038709">
    <property type="entry name" value="RpoN_core-bd_sf"/>
</dbReference>
<evidence type="ECO:0000256" key="6">
    <source>
        <dbReference type="ARBA" id="ARBA00023082"/>
    </source>
</evidence>
<dbReference type="GO" id="GO:0016987">
    <property type="term" value="F:sigma factor activity"/>
    <property type="evidence" value="ECO:0007669"/>
    <property type="project" value="UniProtKB-KW"/>
</dbReference>
<dbReference type="PROSITE" id="PS50044">
    <property type="entry name" value="SIGMA54_3"/>
    <property type="match status" value="1"/>
</dbReference>
<dbReference type="EMBL" id="JYHA01000127">
    <property type="protein sequence ID" value="KKB96149.1"/>
    <property type="molecule type" value="Genomic_DNA"/>
</dbReference>
<protein>
    <recommendedName>
        <fullName evidence="9">RNA polymerase sigma-54 factor</fullName>
    </recommendedName>
</protein>
<evidence type="ECO:0000256" key="1">
    <source>
        <dbReference type="ARBA" id="ARBA00008798"/>
    </source>
</evidence>
<dbReference type="PANTHER" id="PTHR32248">
    <property type="entry name" value="RNA POLYMERASE SIGMA-54 FACTOR"/>
    <property type="match status" value="1"/>
</dbReference>
<reference evidence="12 13" key="1">
    <citation type="submission" date="2015-02" db="EMBL/GenBank/DDBJ databases">
        <title>Single cell genomics of a rare environmental alphaproteobacterium provides unique insights into Rickettsiaceae evolution.</title>
        <authorList>
            <person name="Martijn J."/>
            <person name="Schulz F."/>
            <person name="Zaremba-Niedzwiedzka K."/>
            <person name="Viklund J."/>
            <person name="Stepanauskas R."/>
            <person name="Andersson S.G.E."/>
            <person name="Horn M."/>
            <person name="Guy L."/>
            <person name="Ettema T.J.G."/>
        </authorList>
    </citation>
    <scope>NUCLEOTIDE SEQUENCE [LARGE SCALE GENOMIC DNA]</scope>
    <source>
        <strain evidence="12 13">SCGC AAA041-L04</strain>
    </source>
</reference>
<keyword evidence="3 9" id="KW-0808">Transferase</keyword>
<evidence type="ECO:0000313" key="12">
    <source>
        <dbReference type="EMBL" id="KKB96149.1"/>
    </source>
</evidence>
<accession>A0A0F5MNK1</accession>
<dbReference type="PRINTS" id="PR00045">
    <property type="entry name" value="SIGMA54FCT"/>
</dbReference>
<dbReference type="GO" id="GO:0016779">
    <property type="term" value="F:nucleotidyltransferase activity"/>
    <property type="evidence" value="ECO:0007669"/>
    <property type="project" value="UniProtKB-KW"/>
</dbReference>
<evidence type="ECO:0000256" key="4">
    <source>
        <dbReference type="ARBA" id="ARBA00022695"/>
    </source>
</evidence>
<name>A0A0F5MNK1_9RICK</name>
<gene>
    <name evidence="12" type="primary">rpoN1</name>
    <name evidence="12" type="ORF">SZ25_00774</name>
</gene>
<evidence type="ECO:0000256" key="2">
    <source>
        <dbReference type="ARBA" id="ARBA00022478"/>
    </source>
</evidence>
<dbReference type="Proteomes" id="UP000033358">
    <property type="component" value="Unassembled WGS sequence"/>
</dbReference>
<dbReference type="PIRSF" id="PIRSF000774">
    <property type="entry name" value="RpoN"/>
    <property type="match status" value="1"/>
</dbReference>
<evidence type="ECO:0000259" key="11">
    <source>
        <dbReference type="Pfam" id="PF04963"/>
    </source>
</evidence>
<dbReference type="Pfam" id="PF04552">
    <property type="entry name" value="Sigma54_DBD"/>
    <property type="match status" value="1"/>
</dbReference>
<evidence type="ECO:0000256" key="9">
    <source>
        <dbReference type="PIRNR" id="PIRNR000774"/>
    </source>
</evidence>
<keyword evidence="6 9" id="KW-0731">Sigma factor</keyword>
<keyword evidence="13" id="KW-1185">Reference proteome</keyword>
<evidence type="ECO:0000256" key="8">
    <source>
        <dbReference type="ARBA" id="ARBA00023163"/>
    </source>
</evidence>
<proteinExistence type="inferred from homology"/>
<dbReference type="Pfam" id="PF04963">
    <property type="entry name" value="Sigma54_CBD"/>
    <property type="match status" value="1"/>
</dbReference>
<dbReference type="GO" id="GO:0006352">
    <property type="term" value="P:DNA-templated transcription initiation"/>
    <property type="evidence" value="ECO:0007669"/>
    <property type="project" value="InterPro"/>
</dbReference>
<keyword evidence="8 9" id="KW-0804">Transcription</keyword>
<comment type="function">
    <text evidence="9">Sigma factors are initiation factors that promote the attachment of RNA polymerase to specific initiation sites and are then released.</text>
</comment>
<keyword evidence="7 9" id="KW-0238">DNA-binding</keyword>
<evidence type="ECO:0000313" key="13">
    <source>
        <dbReference type="Proteomes" id="UP000033358"/>
    </source>
</evidence>
<dbReference type="NCBIfam" id="TIGR02395">
    <property type="entry name" value="rpoN_sigma"/>
    <property type="match status" value="1"/>
</dbReference>
<comment type="similarity">
    <text evidence="1 9">Belongs to the sigma-54 factor family.</text>
</comment>
<feature type="domain" description="RNA polymerase sigma factor 54 core-binding" evidence="11">
    <location>
        <begin position="89"/>
        <end position="269"/>
    </location>
</feature>
<dbReference type="Gene3D" id="1.10.10.1330">
    <property type="entry name" value="RNA polymerase sigma-54 factor, core-binding domain"/>
    <property type="match status" value="1"/>
</dbReference>
<dbReference type="Gene3D" id="1.10.10.60">
    <property type="entry name" value="Homeodomain-like"/>
    <property type="match status" value="1"/>
</dbReference>
<dbReference type="PANTHER" id="PTHR32248:SF4">
    <property type="entry name" value="RNA POLYMERASE SIGMA-54 FACTOR"/>
    <property type="match status" value="1"/>
</dbReference>
<dbReference type="PROSITE" id="PS00718">
    <property type="entry name" value="SIGMA54_2"/>
    <property type="match status" value="1"/>
</dbReference>